<dbReference type="SMART" id="SM00387">
    <property type="entry name" value="HATPase_c"/>
    <property type="match status" value="1"/>
</dbReference>
<dbReference type="PROSITE" id="PS50109">
    <property type="entry name" value="HIS_KIN"/>
    <property type="match status" value="1"/>
</dbReference>
<evidence type="ECO:0000259" key="25">
    <source>
        <dbReference type="PROSITE" id="PS50894"/>
    </source>
</evidence>
<dbReference type="PROSITE" id="PS50112">
    <property type="entry name" value="PAS"/>
    <property type="match status" value="1"/>
</dbReference>
<evidence type="ECO:0000313" key="26">
    <source>
        <dbReference type="EMBL" id="KPL80794.1"/>
    </source>
</evidence>
<evidence type="ECO:0000256" key="13">
    <source>
        <dbReference type="ARBA" id="ARBA00023012"/>
    </source>
</evidence>
<sequence length="813" mass="90647">MLGITRDITEQKEADERVRKLSRAIEQSPVSIVITDTHGAIEYVNPHFTRVTGYTLEEAVGNNPRILKTDETAPNEYARLWETILSGRVWQGEFHNRRKNGELFWESAIISPVLDENQQVTHFVAVKEDITERKLASLELHRMHEELEKTNLELAKASQVKSQFLANMSHEIRTPLNAIIGMTGLLLDTPLDNEQRYFADTVRGSGEVLLTLINDILDFSKIEAQKMELEEQTFDLRRCIEEALDLTAPKASEKKIELAYMIENDLPMYMVGDVTRLRQILVNLLSNAVKFTEQGEVVVSLTGALFEGGQYQLHFSVRDTGMGIPPDRMNRLFQSFSQVDASTTRKFGGTGLGLAISKRLCEMMGGSMWAESSGVPGEGSTFHFTILLHEAEDQTPEPAVNQPVDLTGLRVMIVDDNRTNREILLRYLSSWKMVPTAYESGPQALEQLQNGAQFDLAILDMQMPEMDGVNLCRSIHELLKDKSFPSILLSSLGYHRAQDDEAFFTAYLTKPIKPSILFDSLASSVNRKPTVEKVNFVAPISTFDREMGQKHPLHLLVVEDNTVNQTVALSMLGRIGYRADVASNGIEALQALERQTYDVVFMDGQMPEMDGEEATRQIRRRLPANRQPRIIAMTANAMQGDRERYLEVGMDDYISKPIRMEELVRTLSASQPLSADDAPASPSGAEEQPVSANAQGAPVDFTALREFEEMMGEGGAEMVRDLVNMYLQNAAALIAEMHSSKAEANFEVLRRAAHTLKGNSHQVGAVPLAEHCAELEKLAKAASLEGADALLVHIQAEFQRVNAVLQKSIQTAA</sequence>
<evidence type="ECO:0000256" key="20">
    <source>
        <dbReference type="SAM" id="MobiDB-lite"/>
    </source>
</evidence>
<dbReference type="InterPro" id="IPR001789">
    <property type="entry name" value="Sig_transdc_resp-reg_receiver"/>
</dbReference>
<dbReference type="SUPFAM" id="SSF47384">
    <property type="entry name" value="Homodimeric domain of signal transducing histidine kinase"/>
    <property type="match status" value="1"/>
</dbReference>
<dbReference type="Gene3D" id="1.10.287.130">
    <property type="match status" value="1"/>
</dbReference>
<feature type="region of interest" description="Disordered" evidence="20">
    <location>
        <begin position="669"/>
        <end position="694"/>
    </location>
</feature>
<dbReference type="PRINTS" id="PR00344">
    <property type="entry name" value="BCTRLSENSOR"/>
</dbReference>
<dbReference type="PROSITE" id="PS50110">
    <property type="entry name" value="RESPONSE_REGULATORY"/>
    <property type="match status" value="2"/>
</dbReference>
<evidence type="ECO:0000256" key="1">
    <source>
        <dbReference type="ARBA" id="ARBA00000085"/>
    </source>
</evidence>
<dbReference type="InterPro" id="IPR001610">
    <property type="entry name" value="PAC"/>
</dbReference>
<dbReference type="InterPro" id="IPR004358">
    <property type="entry name" value="Sig_transdc_His_kin-like_C"/>
</dbReference>
<dbReference type="Pfam" id="PF02518">
    <property type="entry name" value="HATPase_c"/>
    <property type="match status" value="1"/>
</dbReference>
<evidence type="ECO:0000256" key="6">
    <source>
        <dbReference type="ARBA" id="ARBA00022553"/>
    </source>
</evidence>
<keyword evidence="6 19" id="KW-0597">Phosphoprotein</keyword>
<dbReference type="InterPro" id="IPR011006">
    <property type="entry name" value="CheY-like_superfamily"/>
</dbReference>
<dbReference type="FunFam" id="3.30.565.10:FF:000010">
    <property type="entry name" value="Sensor histidine kinase RcsC"/>
    <property type="match status" value="1"/>
</dbReference>
<evidence type="ECO:0000256" key="8">
    <source>
        <dbReference type="ARBA" id="ARBA00022692"/>
    </source>
</evidence>
<evidence type="ECO:0000256" key="17">
    <source>
        <dbReference type="ARBA" id="ARBA00074306"/>
    </source>
</evidence>
<dbReference type="SUPFAM" id="SSF55785">
    <property type="entry name" value="PYP-like sensor domain (PAS domain)"/>
    <property type="match status" value="1"/>
</dbReference>
<evidence type="ECO:0000256" key="14">
    <source>
        <dbReference type="ARBA" id="ARBA00023136"/>
    </source>
</evidence>
<dbReference type="CDD" id="cd00156">
    <property type="entry name" value="REC"/>
    <property type="match status" value="1"/>
</dbReference>
<feature type="modified residue" description="4-aspartylphosphate" evidence="19">
    <location>
        <position position="460"/>
    </location>
</feature>
<comment type="subcellular location">
    <subcellularLocation>
        <location evidence="2">Cell membrane</location>
        <topology evidence="2">Multi-pass membrane protein</topology>
    </subcellularLocation>
</comment>
<protein>
    <recommendedName>
        <fullName evidence="17">Circadian input-output histidine kinase CikA</fullName>
        <ecNumber evidence="4">2.7.13.3</ecNumber>
    </recommendedName>
    <alternativeName>
        <fullName evidence="16">Sensory/regulatory protein RpfC</fullName>
    </alternativeName>
</protein>
<dbReference type="CDD" id="cd16922">
    <property type="entry name" value="HATPase_EvgS-ArcB-TorS-like"/>
    <property type="match status" value="1"/>
</dbReference>
<reference evidence="26 27" key="1">
    <citation type="submission" date="2015-07" db="EMBL/GenBank/DDBJ databases">
        <title>Genome sequence of Levilinea saccharolytica DSM 16555.</title>
        <authorList>
            <person name="Hemp J."/>
            <person name="Ward L.M."/>
            <person name="Pace L.A."/>
            <person name="Fischer W.W."/>
        </authorList>
    </citation>
    <scope>NUCLEOTIDE SEQUENCE [LARGE SCALE GENOMIC DNA]</scope>
    <source>
        <strain evidence="26 27">KIBI-1</strain>
    </source>
</reference>
<dbReference type="Pfam" id="PF00512">
    <property type="entry name" value="HisKA"/>
    <property type="match status" value="1"/>
</dbReference>
<dbReference type="GO" id="GO:0005886">
    <property type="term" value="C:plasma membrane"/>
    <property type="evidence" value="ECO:0007669"/>
    <property type="project" value="UniProtKB-SubCell"/>
</dbReference>
<evidence type="ECO:0000259" key="23">
    <source>
        <dbReference type="PROSITE" id="PS50112"/>
    </source>
</evidence>
<gene>
    <name evidence="26" type="ORF">ADN01_11085</name>
</gene>
<organism evidence="26 27">
    <name type="scientific">Levilinea saccharolytica</name>
    <dbReference type="NCBI Taxonomy" id="229921"/>
    <lineage>
        <taxon>Bacteria</taxon>
        <taxon>Bacillati</taxon>
        <taxon>Chloroflexota</taxon>
        <taxon>Anaerolineae</taxon>
        <taxon>Anaerolineales</taxon>
        <taxon>Anaerolineaceae</taxon>
        <taxon>Levilinea</taxon>
    </lineage>
</organism>
<dbReference type="SMART" id="SM00388">
    <property type="entry name" value="HisKA"/>
    <property type="match status" value="1"/>
</dbReference>
<dbReference type="InterPro" id="IPR036890">
    <property type="entry name" value="HATPase_C_sf"/>
</dbReference>
<dbReference type="Pfam" id="PF01627">
    <property type="entry name" value="Hpt"/>
    <property type="match status" value="1"/>
</dbReference>
<dbReference type="SMART" id="SM00086">
    <property type="entry name" value="PAC"/>
    <property type="match status" value="1"/>
</dbReference>
<evidence type="ECO:0000256" key="3">
    <source>
        <dbReference type="ARBA" id="ARBA00006402"/>
    </source>
</evidence>
<evidence type="ECO:0000313" key="27">
    <source>
        <dbReference type="Proteomes" id="UP000050501"/>
    </source>
</evidence>
<evidence type="ECO:0000259" key="22">
    <source>
        <dbReference type="PROSITE" id="PS50110"/>
    </source>
</evidence>
<feature type="domain" description="Response regulatory" evidence="22">
    <location>
        <begin position="554"/>
        <end position="671"/>
    </location>
</feature>
<evidence type="ECO:0000256" key="18">
    <source>
        <dbReference type="PROSITE-ProRule" id="PRU00110"/>
    </source>
</evidence>
<accession>A0A0N8GPG0</accession>
<dbReference type="CDD" id="cd17546">
    <property type="entry name" value="REC_hyHK_CKI1_RcsC-like"/>
    <property type="match status" value="1"/>
</dbReference>
<dbReference type="InterPro" id="IPR036097">
    <property type="entry name" value="HisK_dim/P_sf"/>
</dbReference>
<evidence type="ECO:0000256" key="11">
    <source>
        <dbReference type="ARBA" id="ARBA00022840"/>
    </source>
</evidence>
<dbReference type="InterPro" id="IPR005467">
    <property type="entry name" value="His_kinase_dom"/>
</dbReference>
<dbReference type="Pfam" id="PF13426">
    <property type="entry name" value="PAS_9"/>
    <property type="match status" value="1"/>
</dbReference>
<proteinExistence type="inferred from homology"/>
<feature type="domain" description="HPt" evidence="25">
    <location>
        <begin position="715"/>
        <end position="808"/>
    </location>
</feature>
<feature type="compositionally biased region" description="Low complexity" evidence="20">
    <location>
        <begin position="669"/>
        <end position="685"/>
    </location>
</feature>
<dbReference type="Proteomes" id="UP000050501">
    <property type="component" value="Unassembled WGS sequence"/>
</dbReference>
<feature type="domain" description="PAC" evidence="24">
    <location>
        <begin position="1"/>
        <end position="20"/>
    </location>
</feature>
<dbReference type="SMART" id="SM00073">
    <property type="entry name" value="HPT"/>
    <property type="match status" value="1"/>
</dbReference>
<keyword evidence="10" id="KW-0418">Kinase</keyword>
<comment type="similarity">
    <text evidence="3">In the N-terminal section; belongs to the phytochrome family.</text>
</comment>
<evidence type="ECO:0000256" key="7">
    <source>
        <dbReference type="ARBA" id="ARBA00022679"/>
    </source>
</evidence>
<dbReference type="EMBL" id="LGCM01000039">
    <property type="protein sequence ID" value="KPL80794.1"/>
    <property type="molecule type" value="Genomic_DNA"/>
</dbReference>
<dbReference type="Pfam" id="PF00072">
    <property type="entry name" value="Response_reg"/>
    <property type="match status" value="2"/>
</dbReference>
<evidence type="ECO:0000256" key="16">
    <source>
        <dbReference type="ARBA" id="ARBA00068150"/>
    </source>
</evidence>
<dbReference type="Gene3D" id="1.20.120.160">
    <property type="entry name" value="HPT domain"/>
    <property type="match status" value="1"/>
</dbReference>
<feature type="domain" description="PAC" evidence="24">
    <location>
        <begin position="90"/>
        <end position="142"/>
    </location>
</feature>
<feature type="modified residue" description="4-aspartylphosphate" evidence="19">
    <location>
        <position position="603"/>
    </location>
</feature>
<evidence type="ECO:0000256" key="12">
    <source>
        <dbReference type="ARBA" id="ARBA00022989"/>
    </source>
</evidence>
<evidence type="ECO:0000256" key="15">
    <source>
        <dbReference type="ARBA" id="ARBA00064003"/>
    </source>
</evidence>
<feature type="domain" description="Response regulatory" evidence="22">
    <location>
        <begin position="410"/>
        <end position="525"/>
    </location>
</feature>
<evidence type="ECO:0000259" key="21">
    <source>
        <dbReference type="PROSITE" id="PS50109"/>
    </source>
</evidence>
<keyword evidence="13" id="KW-0902">Two-component regulatory system</keyword>
<dbReference type="Gene3D" id="3.30.450.20">
    <property type="entry name" value="PAS domain"/>
    <property type="match status" value="1"/>
</dbReference>
<keyword evidence="9" id="KW-0547">Nucleotide-binding</keyword>
<dbReference type="InterPro" id="IPR003661">
    <property type="entry name" value="HisK_dim/P_dom"/>
</dbReference>
<dbReference type="SUPFAM" id="SSF55874">
    <property type="entry name" value="ATPase domain of HSP90 chaperone/DNA topoisomerase II/histidine kinase"/>
    <property type="match status" value="1"/>
</dbReference>
<evidence type="ECO:0000256" key="2">
    <source>
        <dbReference type="ARBA" id="ARBA00004651"/>
    </source>
</evidence>
<evidence type="ECO:0000259" key="24">
    <source>
        <dbReference type="PROSITE" id="PS50113"/>
    </source>
</evidence>
<dbReference type="CDD" id="cd00088">
    <property type="entry name" value="HPT"/>
    <property type="match status" value="1"/>
</dbReference>
<dbReference type="PATRIC" id="fig|229921.5.peg.1439"/>
<dbReference type="GO" id="GO:0005524">
    <property type="term" value="F:ATP binding"/>
    <property type="evidence" value="ECO:0007669"/>
    <property type="project" value="UniProtKB-KW"/>
</dbReference>
<evidence type="ECO:0000256" key="4">
    <source>
        <dbReference type="ARBA" id="ARBA00012438"/>
    </source>
</evidence>
<feature type="domain" description="PAS" evidence="23">
    <location>
        <begin position="17"/>
        <end position="63"/>
    </location>
</feature>
<dbReference type="SMART" id="SM00448">
    <property type="entry name" value="REC"/>
    <property type="match status" value="2"/>
</dbReference>
<dbReference type="Gene3D" id="3.30.565.10">
    <property type="entry name" value="Histidine kinase-like ATPase, C-terminal domain"/>
    <property type="match status" value="1"/>
</dbReference>
<dbReference type="PROSITE" id="PS50113">
    <property type="entry name" value="PAC"/>
    <property type="match status" value="2"/>
</dbReference>
<keyword evidence="11" id="KW-0067">ATP-binding</keyword>
<feature type="domain" description="Histidine kinase" evidence="21">
    <location>
        <begin position="167"/>
        <end position="390"/>
    </location>
</feature>
<dbReference type="NCBIfam" id="TIGR00229">
    <property type="entry name" value="sensory_box"/>
    <property type="match status" value="1"/>
</dbReference>
<dbReference type="SMART" id="SM00091">
    <property type="entry name" value="PAS"/>
    <property type="match status" value="1"/>
</dbReference>
<feature type="modified residue" description="Phosphohistidine" evidence="18">
    <location>
        <position position="754"/>
    </location>
</feature>
<evidence type="ECO:0000256" key="10">
    <source>
        <dbReference type="ARBA" id="ARBA00022777"/>
    </source>
</evidence>
<keyword evidence="12" id="KW-1133">Transmembrane helix</keyword>
<dbReference type="InterPro" id="IPR000700">
    <property type="entry name" value="PAS-assoc_C"/>
</dbReference>
<dbReference type="SUPFAM" id="SSF47226">
    <property type="entry name" value="Histidine-containing phosphotransfer domain, HPT domain"/>
    <property type="match status" value="1"/>
</dbReference>
<evidence type="ECO:0000256" key="9">
    <source>
        <dbReference type="ARBA" id="ARBA00022741"/>
    </source>
</evidence>
<keyword evidence="5" id="KW-1003">Cell membrane</keyword>
<dbReference type="AlphaFoldDB" id="A0A0N8GPG0"/>
<dbReference type="CDD" id="cd00130">
    <property type="entry name" value="PAS"/>
    <property type="match status" value="1"/>
</dbReference>
<dbReference type="InterPro" id="IPR003594">
    <property type="entry name" value="HATPase_dom"/>
</dbReference>
<comment type="subunit">
    <text evidence="15">At low DSF concentrations, interacts with RpfF.</text>
</comment>
<dbReference type="InterPro" id="IPR036641">
    <property type="entry name" value="HPT_dom_sf"/>
</dbReference>
<dbReference type="EC" id="2.7.13.3" evidence="4"/>
<dbReference type="SUPFAM" id="SSF52172">
    <property type="entry name" value="CheY-like"/>
    <property type="match status" value="2"/>
</dbReference>
<dbReference type="PANTHER" id="PTHR45339:SF1">
    <property type="entry name" value="HYBRID SIGNAL TRANSDUCTION HISTIDINE KINASE J"/>
    <property type="match status" value="1"/>
</dbReference>
<dbReference type="Gene3D" id="3.40.50.2300">
    <property type="match status" value="2"/>
</dbReference>
<name>A0A0N8GPG0_9CHLR</name>
<dbReference type="STRING" id="229921.ADN01_11085"/>
<keyword evidence="7" id="KW-0808">Transferase</keyword>
<dbReference type="FunFam" id="1.10.287.130:FF:000002">
    <property type="entry name" value="Two-component osmosensing histidine kinase"/>
    <property type="match status" value="1"/>
</dbReference>
<dbReference type="InterPro" id="IPR000014">
    <property type="entry name" value="PAS"/>
</dbReference>
<comment type="catalytic activity">
    <reaction evidence="1">
        <text>ATP + protein L-histidine = ADP + protein N-phospho-L-histidine.</text>
        <dbReference type="EC" id="2.7.13.3"/>
    </reaction>
</comment>
<dbReference type="CDD" id="cd00082">
    <property type="entry name" value="HisKA"/>
    <property type="match status" value="1"/>
</dbReference>
<dbReference type="GO" id="GO:0000155">
    <property type="term" value="F:phosphorelay sensor kinase activity"/>
    <property type="evidence" value="ECO:0007669"/>
    <property type="project" value="InterPro"/>
</dbReference>
<comment type="caution">
    <text evidence="26">The sequence shown here is derived from an EMBL/GenBank/DDBJ whole genome shotgun (WGS) entry which is preliminary data.</text>
</comment>
<keyword evidence="14" id="KW-0472">Membrane</keyword>
<keyword evidence="8" id="KW-0812">Transmembrane</keyword>
<dbReference type="InterPro" id="IPR008207">
    <property type="entry name" value="Sig_transdc_His_kin_Hpt_dom"/>
</dbReference>
<dbReference type="InterPro" id="IPR035965">
    <property type="entry name" value="PAS-like_dom_sf"/>
</dbReference>
<keyword evidence="27" id="KW-1185">Reference proteome</keyword>
<dbReference type="PANTHER" id="PTHR45339">
    <property type="entry name" value="HYBRID SIGNAL TRANSDUCTION HISTIDINE KINASE J"/>
    <property type="match status" value="1"/>
</dbReference>
<evidence type="ECO:0000256" key="19">
    <source>
        <dbReference type="PROSITE-ProRule" id="PRU00169"/>
    </source>
</evidence>
<dbReference type="PROSITE" id="PS50894">
    <property type="entry name" value="HPT"/>
    <property type="match status" value="1"/>
</dbReference>
<evidence type="ECO:0000256" key="5">
    <source>
        <dbReference type="ARBA" id="ARBA00022475"/>
    </source>
</evidence>